<dbReference type="Gene3D" id="3.10.180.10">
    <property type="entry name" value="2,3-Dihydroxybiphenyl 1,2-Dioxygenase, domain 1"/>
    <property type="match status" value="1"/>
</dbReference>
<dbReference type="InterPro" id="IPR029068">
    <property type="entry name" value="Glyas_Bleomycin-R_OHBP_Dase"/>
</dbReference>
<dbReference type="Proteomes" id="UP000682713">
    <property type="component" value="Unassembled WGS sequence"/>
</dbReference>
<evidence type="ECO:0000313" key="2">
    <source>
        <dbReference type="EMBL" id="MBS4200008.1"/>
    </source>
</evidence>
<dbReference type="SUPFAM" id="SSF54593">
    <property type="entry name" value="Glyoxalase/Bleomycin resistance protein/Dihydroxybiphenyl dioxygenase"/>
    <property type="match status" value="1"/>
</dbReference>
<comment type="caution">
    <text evidence="2">The sequence shown here is derived from an EMBL/GenBank/DDBJ whole genome shotgun (WGS) entry which is preliminary data.</text>
</comment>
<dbReference type="AlphaFoldDB" id="A0A942TMH7"/>
<dbReference type="RefSeq" id="WP_213110631.1">
    <property type="nucleotide sequence ID" value="NZ_JAGYPJ010000001.1"/>
</dbReference>
<name>A0A942TMH7_9BACI</name>
<reference evidence="2 3" key="1">
    <citation type="submission" date="2021-05" db="EMBL/GenBank/DDBJ databases">
        <title>Novel Bacillus species.</title>
        <authorList>
            <person name="Liu G."/>
        </authorList>
    </citation>
    <scope>NUCLEOTIDE SEQUENCE [LARGE SCALE GENOMIC DNA]</scope>
    <source>
        <strain evidence="2 3">FJAT-49732</strain>
    </source>
</reference>
<gene>
    <name evidence="2" type="ORF">KHA93_10110</name>
</gene>
<accession>A0A942TMH7</accession>
<feature type="domain" description="VOC" evidence="1">
    <location>
        <begin position="5"/>
        <end position="123"/>
    </location>
</feature>
<evidence type="ECO:0000259" key="1">
    <source>
        <dbReference type="PROSITE" id="PS51819"/>
    </source>
</evidence>
<protein>
    <submittedName>
        <fullName evidence="2">VOC family protein</fullName>
    </submittedName>
</protein>
<dbReference type="PANTHER" id="PTHR34109">
    <property type="entry name" value="BNAUNNG04460D PROTEIN-RELATED"/>
    <property type="match status" value="1"/>
</dbReference>
<proteinExistence type="predicted"/>
<evidence type="ECO:0000313" key="3">
    <source>
        <dbReference type="Proteomes" id="UP000682713"/>
    </source>
</evidence>
<keyword evidence="3" id="KW-1185">Reference proteome</keyword>
<dbReference type="PANTHER" id="PTHR34109:SF1">
    <property type="entry name" value="VOC DOMAIN-CONTAINING PROTEIN"/>
    <property type="match status" value="1"/>
</dbReference>
<sequence>MLANATNIAPWLSVSNGAKAVDFYKKGFSAEEVYRLGEGDAVIISQLSVDGAMFWIQEDPSSSPEALGKGSVRVILSVDNPDAVFEKAVSAGAKEIAPIYEEHGWRIGRIEDPFGHHWEIGKQIGG</sequence>
<organism evidence="2 3">
    <name type="scientific">Lederbergia citrisecunda</name>
    <dbReference type="NCBI Taxonomy" id="2833583"/>
    <lineage>
        <taxon>Bacteria</taxon>
        <taxon>Bacillati</taxon>
        <taxon>Bacillota</taxon>
        <taxon>Bacilli</taxon>
        <taxon>Bacillales</taxon>
        <taxon>Bacillaceae</taxon>
        <taxon>Lederbergia</taxon>
    </lineage>
</organism>
<dbReference type="InterPro" id="IPR037523">
    <property type="entry name" value="VOC_core"/>
</dbReference>
<dbReference type="PROSITE" id="PS51819">
    <property type="entry name" value="VOC"/>
    <property type="match status" value="1"/>
</dbReference>
<dbReference type="Pfam" id="PF00903">
    <property type="entry name" value="Glyoxalase"/>
    <property type="match status" value="1"/>
</dbReference>
<dbReference type="InterPro" id="IPR004360">
    <property type="entry name" value="Glyas_Fos-R_dOase_dom"/>
</dbReference>
<dbReference type="EMBL" id="JAGYPJ010000001">
    <property type="protein sequence ID" value="MBS4200008.1"/>
    <property type="molecule type" value="Genomic_DNA"/>
</dbReference>